<keyword evidence="2" id="KW-0255">Endonuclease</keyword>
<sequence length="138" mass="15268">MSAEPAPLYVLDANVLLRFITKTPLEQARQARDLLASGQQGTVRLVLEALTLADVVYVLKKLYQMEYAEIEAALLRLFASGAVEVVERQRCESALALQVQHNIDFEDAYLAVMAQELGGGVASFDQDFKKLGVGWLRP</sequence>
<dbReference type="InterPro" id="IPR002716">
    <property type="entry name" value="PIN_dom"/>
</dbReference>
<name>A0A399E7A0_9DEIN</name>
<keyword evidence="2" id="KW-0540">Nuclease</keyword>
<protein>
    <submittedName>
        <fullName evidence="2">tRNA(fMet)-specific endonuclease VapC</fullName>
        <ecNumber evidence="2">3.1.-.-</ecNumber>
    </submittedName>
</protein>
<evidence type="ECO:0000259" key="1">
    <source>
        <dbReference type="Pfam" id="PF01850"/>
    </source>
</evidence>
<dbReference type="OrthoDB" id="69291at2"/>
<organism evidence="2 3">
    <name type="scientific">Meiothermus taiwanensis</name>
    <dbReference type="NCBI Taxonomy" id="172827"/>
    <lineage>
        <taxon>Bacteria</taxon>
        <taxon>Thermotogati</taxon>
        <taxon>Deinococcota</taxon>
        <taxon>Deinococci</taxon>
        <taxon>Thermales</taxon>
        <taxon>Thermaceae</taxon>
        <taxon>Meiothermus</taxon>
    </lineage>
</organism>
<dbReference type="GO" id="GO:0016787">
    <property type="term" value="F:hydrolase activity"/>
    <property type="evidence" value="ECO:0007669"/>
    <property type="project" value="UniProtKB-KW"/>
</dbReference>
<comment type="caution">
    <text evidence="2">The sequence shown here is derived from an EMBL/GenBank/DDBJ whole genome shotgun (WGS) entry which is preliminary data.</text>
</comment>
<accession>A0A399E7A0</accession>
<keyword evidence="2" id="KW-0378">Hydrolase</keyword>
<proteinExistence type="predicted"/>
<dbReference type="SUPFAM" id="SSF88723">
    <property type="entry name" value="PIN domain-like"/>
    <property type="match status" value="1"/>
</dbReference>
<gene>
    <name evidence="2" type="primary">vapC_4</name>
    <name evidence="2" type="ORF">Mcate_01119</name>
</gene>
<dbReference type="Gene3D" id="3.40.50.1010">
    <property type="entry name" value="5'-nuclease"/>
    <property type="match status" value="1"/>
</dbReference>
<dbReference type="GO" id="GO:0004519">
    <property type="term" value="F:endonuclease activity"/>
    <property type="evidence" value="ECO:0007669"/>
    <property type="project" value="UniProtKB-KW"/>
</dbReference>
<dbReference type="RefSeq" id="WP_027887711.1">
    <property type="nucleotide sequence ID" value="NZ_JBHSXZ010000047.1"/>
</dbReference>
<dbReference type="EC" id="3.1.-.-" evidence="2"/>
<dbReference type="EMBL" id="QWKX01000021">
    <property type="protein sequence ID" value="RIH77862.1"/>
    <property type="molecule type" value="Genomic_DNA"/>
</dbReference>
<dbReference type="Pfam" id="PF01850">
    <property type="entry name" value="PIN"/>
    <property type="match status" value="1"/>
</dbReference>
<dbReference type="AlphaFoldDB" id="A0A399E7A0"/>
<dbReference type="InterPro" id="IPR029060">
    <property type="entry name" value="PIN-like_dom_sf"/>
</dbReference>
<dbReference type="Proteomes" id="UP000266089">
    <property type="component" value="Unassembled WGS sequence"/>
</dbReference>
<feature type="domain" description="PIN" evidence="1">
    <location>
        <begin position="9"/>
        <end position="132"/>
    </location>
</feature>
<reference evidence="2 3" key="1">
    <citation type="submission" date="2018-08" db="EMBL/GenBank/DDBJ databases">
        <title>Meiothermus cateniformans JCM 15151 genome sequencing project.</title>
        <authorList>
            <person name="Da Costa M.S."/>
            <person name="Albuquerque L."/>
            <person name="Raposo P."/>
            <person name="Froufe H.J.C."/>
            <person name="Barroso C.S."/>
            <person name="Egas C."/>
        </authorList>
    </citation>
    <scope>NUCLEOTIDE SEQUENCE [LARGE SCALE GENOMIC DNA]</scope>
    <source>
        <strain evidence="2 3">JCM 15151</strain>
    </source>
</reference>
<evidence type="ECO:0000313" key="3">
    <source>
        <dbReference type="Proteomes" id="UP000266089"/>
    </source>
</evidence>
<evidence type="ECO:0000313" key="2">
    <source>
        <dbReference type="EMBL" id="RIH77862.1"/>
    </source>
</evidence>